<proteinExistence type="predicted"/>
<dbReference type="RefSeq" id="WP_211848789.1">
    <property type="nucleotide sequence ID" value="NZ_JAAEDL010000028.1"/>
</dbReference>
<reference evidence="1" key="1">
    <citation type="submission" date="2020-01" db="EMBL/GenBank/DDBJ databases">
        <authorList>
            <person name="Rat A."/>
        </authorList>
    </citation>
    <scope>NUCLEOTIDE SEQUENCE</scope>
    <source>
        <strain evidence="1">LMG 31228</strain>
    </source>
</reference>
<sequence length="129" mass="12968">MRRGAAQLLLLAGCATEAGFEDRMNALVGQPEAVLVQRLGPPSADVTLEGRRFLRWDDLGVAAPATIGPAAGFGLGAGRLSGQGIAAGPLAGPAVAWPEAGCSVRFEIMDGRAVGFIPSGSGCLAAAPR</sequence>
<evidence type="ECO:0000313" key="1">
    <source>
        <dbReference type="EMBL" id="MBR0683216.1"/>
    </source>
</evidence>
<protein>
    <submittedName>
        <fullName evidence="1">Uncharacterized protein</fullName>
    </submittedName>
</protein>
<dbReference type="AlphaFoldDB" id="A0A9X9XHN0"/>
<name>A0A9X9XHN0_9PROT</name>
<evidence type="ECO:0000313" key="2">
    <source>
        <dbReference type="Proteomes" id="UP001138709"/>
    </source>
</evidence>
<keyword evidence="2" id="KW-1185">Reference proteome</keyword>
<reference evidence="1" key="2">
    <citation type="journal article" date="2021" name="Syst. Appl. Microbiol.">
        <title>Roseomonas hellenica sp. nov., isolated from roots of wild-growing Alkanna tinctoria.</title>
        <authorList>
            <person name="Rat A."/>
            <person name="Naranjo H.D."/>
            <person name="Lebbe L."/>
            <person name="Cnockaert M."/>
            <person name="Krigas N."/>
            <person name="Grigoriadou K."/>
            <person name="Maloupa E."/>
            <person name="Willems A."/>
        </authorList>
    </citation>
    <scope>NUCLEOTIDE SEQUENCE</scope>
    <source>
        <strain evidence="1">LMG 31228</strain>
    </source>
</reference>
<comment type="caution">
    <text evidence="1">The sequence shown here is derived from an EMBL/GenBank/DDBJ whole genome shotgun (WGS) entry which is preliminary data.</text>
</comment>
<gene>
    <name evidence="1" type="ORF">GXW74_22200</name>
</gene>
<dbReference type="EMBL" id="JAAEDL010000028">
    <property type="protein sequence ID" value="MBR0683216.1"/>
    <property type="molecule type" value="Genomic_DNA"/>
</dbReference>
<organism evidence="1 2">
    <name type="scientific">Neoroseomonas eburnea</name>
    <dbReference type="NCBI Taxonomy" id="1346889"/>
    <lineage>
        <taxon>Bacteria</taxon>
        <taxon>Pseudomonadati</taxon>
        <taxon>Pseudomonadota</taxon>
        <taxon>Alphaproteobacteria</taxon>
        <taxon>Acetobacterales</taxon>
        <taxon>Acetobacteraceae</taxon>
        <taxon>Neoroseomonas</taxon>
    </lineage>
</organism>
<accession>A0A9X9XHN0</accession>
<dbReference type="Proteomes" id="UP001138709">
    <property type="component" value="Unassembled WGS sequence"/>
</dbReference>